<dbReference type="EMBL" id="JAUZQE010000011">
    <property type="protein sequence ID" value="MDR4125664.1"/>
    <property type="molecule type" value="Genomic_DNA"/>
</dbReference>
<evidence type="ECO:0000313" key="8">
    <source>
        <dbReference type="EMBL" id="MDR4125664.1"/>
    </source>
</evidence>
<evidence type="ECO:0000256" key="4">
    <source>
        <dbReference type="ARBA" id="ARBA00023125"/>
    </source>
</evidence>
<evidence type="ECO:0000256" key="6">
    <source>
        <dbReference type="SAM" id="MobiDB-lite"/>
    </source>
</evidence>
<dbReference type="PANTHER" id="PTHR38097">
    <property type="match status" value="1"/>
</dbReference>
<keyword evidence="4" id="KW-0238">DNA-binding</keyword>
<evidence type="ECO:0000256" key="1">
    <source>
        <dbReference type="ARBA" id="ARBA00004453"/>
    </source>
</evidence>
<feature type="domain" description="DNA-binding protein H-NS-like C-terminal" evidence="7">
    <location>
        <begin position="72"/>
        <end position="116"/>
    </location>
</feature>
<feature type="region of interest" description="Disordered" evidence="6">
    <location>
        <begin position="62"/>
        <end position="118"/>
    </location>
</feature>
<sequence>MTRTNYATQRRKIEKEIERLQKQAAALEKKQRAPAIREIVGTMRKYDITPEDVAEAFARRSRVGRPAAKKATTARTPVPPKYRNPETGATWSGRGKPPRWISEAEAEGKSRDSFLINP</sequence>
<proteinExistence type="inferred from homology"/>
<dbReference type="Gene3D" id="4.10.430.10">
    <property type="entry name" value="Histone-like protein H-NS, C-terminal domain"/>
    <property type="match status" value="1"/>
</dbReference>
<organism evidence="8 9">
    <name type="scientific">Yanghanlia caeni</name>
    <dbReference type="NCBI Taxonomy" id="3064283"/>
    <lineage>
        <taxon>Bacteria</taxon>
        <taxon>Pseudomonadati</taxon>
        <taxon>Pseudomonadota</taxon>
        <taxon>Betaproteobacteria</taxon>
        <taxon>Burkholderiales</taxon>
        <taxon>Alcaligenaceae</taxon>
        <taxon>Yanghanlia</taxon>
    </lineage>
</organism>
<dbReference type="Proteomes" id="UP001232156">
    <property type="component" value="Unassembled WGS sequence"/>
</dbReference>
<evidence type="ECO:0000256" key="5">
    <source>
        <dbReference type="SAM" id="Coils"/>
    </source>
</evidence>
<dbReference type="SMART" id="SM00528">
    <property type="entry name" value="HNS"/>
    <property type="match status" value="1"/>
</dbReference>
<evidence type="ECO:0000259" key="7">
    <source>
        <dbReference type="SMART" id="SM00528"/>
    </source>
</evidence>
<reference evidence="8 9" key="1">
    <citation type="submission" date="2023-08" db="EMBL/GenBank/DDBJ databases">
        <title>Alcaligenaceae gen. nov., a novel taxon isolated from the sludge of Yixing Pesticide Factory.</title>
        <authorList>
            <person name="Ruan L."/>
        </authorList>
    </citation>
    <scope>NUCLEOTIDE SEQUENCE [LARGE SCALE GENOMIC DNA]</scope>
    <source>
        <strain evidence="8 9">LG-2</strain>
    </source>
</reference>
<feature type="coiled-coil region" evidence="5">
    <location>
        <begin position="3"/>
        <end position="33"/>
    </location>
</feature>
<keyword evidence="9" id="KW-1185">Reference proteome</keyword>
<evidence type="ECO:0000256" key="2">
    <source>
        <dbReference type="ARBA" id="ARBA00010610"/>
    </source>
</evidence>
<dbReference type="Pfam" id="PF00816">
    <property type="entry name" value="Histone_HNS"/>
    <property type="match status" value="1"/>
</dbReference>
<dbReference type="RefSeq" id="WP_347286826.1">
    <property type="nucleotide sequence ID" value="NZ_JAUZQE010000011.1"/>
</dbReference>
<evidence type="ECO:0000256" key="3">
    <source>
        <dbReference type="ARBA" id="ARBA00022490"/>
    </source>
</evidence>
<keyword evidence="3" id="KW-0963">Cytoplasm</keyword>
<comment type="similarity">
    <text evidence="2">Belongs to the histone-like protein H-NS family.</text>
</comment>
<comment type="subcellular location">
    <subcellularLocation>
        <location evidence="1">Cytoplasm</location>
        <location evidence="1">Nucleoid</location>
    </subcellularLocation>
</comment>
<gene>
    <name evidence="8" type="ORF">Q8947_06660</name>
</gene>
<keyword evidence="5" id="KW-0175">Coiled coil</keyword>
<evidence type="ECO:0000313" key="9">
    <source>
        <dbReference type="Proteomes" id="UP001232156"/>
    </source>
</evidence>
<dbReference type="InterPro" id="IPR027444">
    <property type="entry name" value="H-NS_C_dom"/>
</dbReference>
<dbReference type="PANTHER" id="PTHR38097:SF2">
    <property type="entry name" value="DNA-BINDING PROTEIN STPA"/>
    <property type="match status" value="1"/>
</dbReference>
<name>A0ABU1D5F8_9BURK</name>
<feature type="compositionally biased region" description="Low complexity" evidence="6">
    <location>
        <begin position="65"/>
        <end position="76"/>
    </location>
</feature>
<protein>
    <submittedName>
        <fullName evidence="8">H-NS histone family protein</fullName>
    </submittedName>
</protein>
<dbReference type="InterPro" id="IPR037150">
    <property type="entry name" value="H-NS_C_dom_sf"/>
</dbReference>
<accession>A0ABU1D5F8</accession>
<comment type="caution">
    <text evidence="8">The sequence shown here is derived from an EMBL/GenBank/DDBJ whole genome shotgun (WGS) entry which is preliminary data.</text>
</comment>
<dbReference type="SUPFAM" id="SSF81273">
    <property type="entry name" value="H-NS histone-like proteins"/>
    <property type="match status" value="1"/>
</dbReference>